<dbReference type="EMBL" id="HBUE01293768">
    <property type="protein sequence ID" value="CAG6575299.1"/>
    <property type="molecule type" value="Transcribed_RNA"/>
</dbReference>
<evidence type="ECO:0000256" key="1">
    <source>
        <dbReference type="SAM" id="MobiDB-lite"/>
    </source>
</evidence>
<accession>A0A8D8JN08</accession>
<evidence type="ECO:0000313" key="2">
    <source>
        <dbReference type="EMBL" id="CAG6575299.1"/>
    </source>
</evidence>
<dbReference type="AlphaFoldDB" id="A0A8D8JN08"/>
<organism evidence="2">
    <name type="scientific">Culex pipiens</name>
    <name type="common">House mosquito</name>
    <dbReference type="NCBI Taxonomy" id="7175"/>
    <lineage>
        <taxon>Eukaryota</taxon>
        <taxon>Metazoa</taxon>
        <taxon>Ecdysozoa</taxon>
        <taxon>Arthropoda</taxon>
        <taxon>Hexapoda</taxon>
        <taxon>Insecta</taxon>
        <taxon>Pterygota</taxon>
        <taxon>Neoptera</taxon>
        <taxon>Endopterygota</taxon>
        <taxon>Diptera</taxon>
        <taxon>Nematocera</taxon>
        <taxon>Culicoidea</taxon>
        <taxon>Culicidae</taxon>
        <taxon>Culicinae</taxon>
        <taxon>Culicini</taxon>
        <taxon>Culex</taxon>
        <taxon>Culex</taxon>
    </lineage>
</organism>
<reference evidence="2" key="1">
    <citation type="submission" date="2021-05" db="EMBL/GenBank/DDBJ databases">
        <authorList>
            <person name="Alioto T."/>
            <person name="Alioto T."/>
            <person name="Gomez Garrido J."/>
        </authorList>
    </citation>
    <scope>NUCLEOTIDE SEQUENCE</scope>
</reference>
<name>A0A8D8JN08_CULPI</name>
<feature type="region of interest" description="Disordered" evidence="1">
    <location>
        <begin position="1"/>
        <end position="22"/>
    </location>
</feature>
<proteinExistence type="predicted"/>
<sequence length="102" mass="11666">MTPASLGSYSDGGEDGRRTEIDTEWFPWKRNLQILLASKVQRSKRKRIREQKVEQEVANGPRDCQRAQVQLLITDAVPEVRQHDHQISDAARANSEGQMTFC</sequence>
<protein>
    <submittedName>
        <fullName evidence="2">(northern house mosquito) hypothetical protein</fullName>
    </submittedName>
</protein>